<dbReference type="Proteomes" id="UP001139011">
    <property type="component" value="Unassembled WGS sequence"/>
</dbReference>
<dbReference type="EMBL" id="JAIWJX010000002">
    <property type="protein sequence ID" value="MCK6258728.1"/>
    <property type="molecule type" value="Genomic_DNA"/>
</dbReference>
<dbReference type="InterPro" id="IPR036515">
    <property type="entry name" value="Transposase_17_sf"/>
</dbReference>
<reference evidence="2" key="1">
    <citation type="submission" date="2021-09" db="EMBL/GenBank/DDBJ databases">
        <title>Genome analysis of Fictibacillus sp. KIGAM418 isolated from marine sediment.</title>
        <authorList>
            <person name="Seo M.-J."/>
            <person name="Cho E.-S."/>
            <person name="Hwang C.Y."/>
        </authorList>
    </citation>
    <scope>NUCLEOTIDE SEQUENCE</scope>
    <source>
        <strain evidence="2">KIGAM418</strain>
    </source>
</reference>
<dbReference type="Gene3D" id="3.30.70.1290">
    <property type="entry name" value="Transposase IS200-like"/>
    <property type="match status" value="1"/>
</dbReference>
<dbReference type="SMART" id="SM01321">
    <property type="entry name" value="Y1_Tnp"/>
    <property type="match status" value="1"/>
</dbReference>
<dbReference type="GO" id="GO:0006313">
    <property type="term" value="P:DNA transposition"/>
    <property type="evidence" value="ECO:0007669"/>
    <property type="project" value="InterPro"/>
</dbReference>
<gene>
    <name evidence="2" type="ORF">LCY76_19355</name>
</gene>
<dbReference type="Pfam" id="PF01797">
    <property type="entry name" value="Y1_Tnp"/>
    <property type="match status" value="1"/>
</dbReference>
<dbReference type="PANTHER" id="PTHR34322:SF2">
    <property type="entry name" value="TRANSPOSASE IS200-LIKE DOMAIN-CONTAINING PROTEIN"/>
    <property type="match status" value="1"/>
</dbReference>
<evidence type="ECO:0000259" key="1">
    <source>
        <dbReference type="SMART" id="SM01321"/>
    </source>
</evidence>
<comment type="caution">
    <text evidence="2">The sequence shown here is derived from an EMBL/GenBank/DDBJ whole genome shotgun (WGS) entry which is preliminary data.</text>
</comment>
<feature type="domain" description="Transposase IS200-like" evidence="1">
    <location>
        <begin position="9"/>
        <end position="123"/>
    </location>
</feature>
<evidence type="ECO:0000313" key="3">
    <source>
        <dbReference type="Proteomes" id="UP001139011"/>
    </source>
</evidence>
<dbReference type="RefSeq" id="WP_248253973.1">
    <property type="nucleotide sequence ID" value="NZ_JAIWJX010000002.1"/>
</dbReference>
<name>A0A9X1XFM1_9BACL</name>
<dbReference type="AlphaFoldDB" id="A0A9X1XFM1"/>
<accession>A0A9X1XFM1</accession>
<organism evidence="2 3">
    <name type="scientific">Fictibacillus marinisediminis</name>
    <dbReference type="NCBI Taxonomy" id="2878389"/>
    <lineage>
        <taxon>Bacteria</taxon>
        <taxon>Bacillati</taxon>
        <taxon>Bacillota</taxon>
        <taxon>Bacilli</taxon>
        <taxon>Bacillales</taxon>
        <taxon>Fictibacillaceae</taxon>
        <taxon>Fictibacillus</taxon>
    </lineage>
</organism>
<dbReference type="InterPro" id="IPR002686">
    <property type="entry name" value="Transposase_17"/>
</dbReference>
<proteinExistence type="predicted"/>
<protein>
    <submittedName>
        <fullName evidence="2">Transposase</fullName>
    </submittedName>
</protein>
<sequence>MPRKQRTWFPGAIYHITCRGNRKTPIFHEREDYLYYLYLLRKTNRRHPVNLHAYCLMSNHTHLLLETTVSPPGEAMGYLNTQYAKYINRKYDQVGHVFQGRYGASLIDSMMYLIDVSRYIHQNPVAAMMVCNAEDYEWTSYRHYISMGIDQGVKVKTDYILSQFPSPKQDNYKSFIEGAEYGEIVRRTPVL</sequence>
<dbReference type="GO" id="GO:0003677">
    <property type="term" value="F:DNA binding"/>
    <property type="evidence" value="ECO:0007669"/>
    <property type="project" value="InterPro"/>
</dbReference>
<dbReference type="SUPFAM" id="SSF143422">
    <property type="entry name" value="Transposase IS200-like"/>
    <property type="match status" value="1"/>
</dbReference>
<dbReference type="GO" id="GO:0004803">
    <property type="term" value="F:transposase activity"/>
    <property type="evidence" value="ECO:0007669"/>
    <property type="project" value="InterPro"/>
</dbReference>
<dbReference type="PANTHER" id="PTHR34322">
    <property type="entry name" value="TRANSPOSASE, Y1_TNP DOMAIN-CONTAINING"/>
    <property type="match status" value="1"/>
</dbReference>
<evidence type="ECO:0000313" key="2">
    <source>
        <dbReference type="EMBL" id="MCK6258728.1"/>
    </source>
</evidence>
<keyword evidence="3" id="KW-1185">Reference proteome</keyword>